<proteinExistence type="predicted"/>
<gene>
    <name evidence="1" type="ORF">SAMN05216561_11421</name>
</gene>
<name>A0A1I3LLP3_9ACTN</name>
<dbReference type="Proteomes" id="UP000198649">
    <property type="component" value="Unassembled WGS sequence"/>
</dbReference>
<sequence>MRYVVRPISDRTVFSGKHRPSQFGSSLRNTQTLLFSEVGHLKGRDLVLEVDVAERHIRNDGMLRADARPVSPAVRIAFESAHGPLTYGTDTFSTWQDNLRAIALALEALRKVDRYGITKRGEQYAGFKALPAGREMPASHMTRERAVAILACYVNVPPEHLNLEHDSLRSTWRSARRHAHPDRHAGDQTKWDQVEQAAVVLGVDR</sequence>
<evidence type="ECO:0000313" key="1">
    <source>
        <dbReference type="EMBL" id="SFI85627.1"/>
    </source>
</evidence>
<keyword evidence="2" id="KW-1185">Reference proteome</keyword>
<dbReference type="AlphaFoldDB" id="A0A1I3LLP3"/>
<accession>A0A1I3LLP3</accession>
<evidence type="ECO:0000313" key="2">
    <source>
        <dbReference type="Proteomes" id="UP000198649"/>
    </source>
</evidence>
<dbReference type="EMBL" id="FOQG01000014">
    <property type="protein sequence ID" value="SFI85627.1"/>
    <property type="molecule type" value="Genomic_DNA"/>
</dbReference>
<dbReference type="RefSeq" id="WP_091115335.1">
    <property type="nucleotide sequence ID" value="NZ_BKAF01000017.1"/>
</dbReference>
<protein>
    <recommendedName>
        <fullName evidence="3">DnaJ domain-containing protein</fullName>
    </recommendedName>
</protein>
<dbReference type="STRING" id="1005945.SAMN05216561_11421"/>
<organism evidence="1 2">
    <name type="scientific">Nocardioides psychrotolerans</name>
    <dbReference type="NCBI Taxonomy" id="1005945"/>
    <lineage>
        <taxon>Bacteria</taxon>
        <taxon>Bacillati</taxon>
        <taxon>Actinomycetota</taxon>
        <taxon>Actinomycetes</taxon>
        <taxon>Propionibacteriales</taxon>
        <taxon>Nocardioidaceae</taxon>
        <taxon>Nocardioides</taxon>
    </lineage>
</organism>
<evidence type="ECO:0008006" key="3">
    <source>
        <dbReference type="Google" id="ProtNLM"/>
    </source>
</evidence>
<dbReference type="OrthoDB" id="3831452at2"/>
<reference evidence="1 2" key="1">
    <citation type="submission" date="2016-10" db="EMBL/GenBank/DDBJ databases">
        <authorList>
            <person name="de Groot N.N."/>
        </authorList>
    </citation>
    <scope>NUCLEOTIDE SEQUENCE [LARGE SCALE GENOMIC DNA]</scope>
    <source>
        <strain evidence="1 2">CGMCC 1.11156</strain>
    </source>
</reference>